<reference evidence="3" key="1">
    <citation type="journal article" date="2019" name="Int. J. Syst. Evol. Microbiol.">
        <title>The Global Catalogue of Microorganisms (GCM) 10K type strain sequencing project: providing services to taxonomists for standard genome sequencing and annotation.</title>
        <authorList>
            <consortium name="The Broad Institute Genomics Platform"/>
            <consortium name="The Broad Institute Genome Sequencing Center for Infectious Disease"/>
            <person name="Wu L."/>
            <person name="Ma J."/>
        </authorList>
    </citation>
    <scope>NUCLEOTIDE SEQUENCE [LARGE SCALE GENOMIC DNA]</scope>
    <source>
        <strain evidence="3">CECT 8010</strain>
    </source>
</reference>
<dbReference type="SMART" id="SM00530">
    <property type="entry name" value="HTH_XRE"/>
    <property type="match status" value="1"/>
</dbReference>
<sequence length="127" mass="13949">MATSTLKILREVNDYSQDFVAEDILGISQPTYARLEQNPSKITAEQAQKLSDLYKVSIANLLSESTPVITFKQVNENNNSNNGYFGENTSNYHGGEVAVLKEQNAILIKQNAELMELVKVLGGKLAG</sequence>
<evidence type="ECO:0000313" key="3">
    <source>
        <dbReference type="Proteomes" id="UP001595906"/>
    </source>
</evidence>
<protein>
    <submittedName>
        <fullName evidence="2">Helix-turn-helix domain-containing protein</fullName>
    </submittedName>
</protein>
<keyword evidence="3" id="KW-1185">Reference proteome</keyword>
<organism evidence="2 3">
    <name type="scientific">Parasediminibacterium paludis</name>
    <dbReference type="NCBI Taxonomy" id="908966"/>
    <lineage>
        <taxon>Bacteria</taxon>
        <taxon>Pseudomonadati</taxon>
        <taxon>Bacteroidota</taxon>
        <taxon>Chitinophagia</taxon>
        <taxon>Chitinophagales</taxon>
        <taxon>Chitinophagaceae</taxon>
        <taxon>Parasediminibacterium</taxon>
    </lineage>
</organism>
<dbReference type="Pfam" id="PF01381">
    <property type="entry name" value="HTH_3"/>
    <property type="match status" value="1"/>
</dbReference>
<dbReference type="CDD" id="cd00093">
    <property type="entry name" value="HTH_XRE"/>
    <property type="match status" value="1"/>
</dbReference>
<proteinExistence type="predicted"/>
<name>A0ABV8Q1E9_9BACT</name>
<accession>A0ABV8Q1E9</accession>
<evidence type="ECO:0000313" key="2">
    <source>
        <dbReference type="EMBL" id="MFC4233355.1"/>
    </source>
</evidence>
<dbReference type="RefSeq" id="WP_379015596.1">
    <property type="nucleotide sequence ID" value="NZ_JBHSDC010000029.1"/>
</dbReference>
<dbReference type="Proteomes" id="UP001595906">
    <property type="component" value="Unassembled WGS sequence"/>
</dbReference>
<evidence type="ECO:0000259" key="1">
    <source>
        <dbReference type="PROSITE" id="PS50943"/>
    </source>
</evidence>
<dbReference type="InterPro" id="IPR001387">
    <property type="entry name" value="Cro/C1-type_HTH"/>
</dbReference>
<dbReference type="PROSITE" id="PS50943">
    <property type="entry name" value="HTH_CROC1"/>
    <property type="match status" value="1"/>
</dbReference>
<dbReference type="EMBL" id="JBHSDC010000029">
    <property type="protein sequence ID" value="MFC4233355.1"/>
    <property type="molecule type" value="Genomic_DNA"/>
</dbReference>
<dbReference type="InterPro" id="IPR010982">
    <property type="entry name" value="Lambda_DNA-bd_dom_sf"/>
</dbReference>
<gene>
    <name evidence="2" type="ORF">ACFOW1_15750</name>
</gene>
<feature type="domain" description="HTH cro/C1-type" evidence="1">
    <location>
        <begin position="6"/>
        <end position="61"/>
    </location>
</feature>
<dbReference type="SUPFAM" id="SSF47413">
    <property type="entry name" value="lambda repressor-like DNA-binding domains"/>
    <property type="match status" value="1"/>
</dbReference>
<comment type="caution">
    <text evidence="2">The sequence shown here is derived from an EMBL/GenBank/DDBJ whole genome shotgun (WGS) entry which is preliminary data.</text>
</comment>
<dbReference type="Gene3D" id="1.10.260.40">
    <property type="entry name" value="lambda repressor-like DNA-binding domains"/>
    <property type="match status" value="1"/>
</dbReference>